<dbReference type="InterPro" id="IPR011701">
    <property type="entry name" value="MFS"/>
</dbReference>
<feature type="transmembrane region" description="Helical" evidence="8">
    <location>
        <begin position="373"/>
        <end position="390"/>
    </location>
</feature>
<dbReference type="InterPro" id="IPR036259">
    <property type="entry name" value="MFS_trans_sf"/>
</dbReference>
<feature type="region of interest" description="Disordered" evidence="7">
    <location>
        <begin position="680"/>
        <end position="701"/>
    </location>
</feature>
<organism evidence="9 10">
    <name type="scientific">Phaeosphaeria nodorum (strain SN15 / ATCC MYA-4574 / FGSC 10173)</name>
    <name type="common">Glume blotch fungus</name>
    <name type="synonym">Parastagonospora nodorum</name>
    <dbReference type="NCBI Taxonomy" id="321614"/>
    <lineage>
        <taxon>Eukaryota</taxon>
        <taxon>Fungi</taxon>
        <taxon>Dikarya</taxon>
        <taxon>Ascomycota</taxon>
        <taxon>Pezizomycotina</taxon>
        <taxon>Dothideomycetes</taxon>
        <taxon>Pleosporomycetidae</taxon>
        <taxon>Pleosporales</taxon>
        <taxon>Pleosporineae</taxon>
        <taxon>Phaeosphaeriaceae</taxon>
        <taxon>Parastagonospora</taxon>
    </lineage>
</organism>
<feature type="transmembrane region" description="Helical" evidence="8">
    <location>
        <begin position="506"/>
        <end position="529"/>
    </location>
</feature>
<dbReference type="Gene3D" id="1.20.1250.20">
    <property type="entry name" value="MFS general substrate transporter like domains"/>
    <property type="match status" value="1"/>
</dbReference>
<protein>
    <recommendedName>
        <fullName evidence="11">Major facilitator superfamily (MFS) profile domain-containing protein</fullName>
    </recommendedName>
</protein>
<evidence type="ECO:0000256" key="1">
    <source>
        <dbReference type="ARBA" id="ARBA00004141"/>
    </source>
</evidence>
<evidence type="ECO:0008006" key="11">
    <source>
        <dbReference type="Google" id="ProtNLM"/>
    </source>
</evidence>
<dbReference type="GeneID" id="5980340"/>
<evidence type="ECO:0000256" key="6">
    <source>
        <dbReference type="ARBA" id="ARBA00023136"/>
    </source>
</evidence>
<dbReference type="Gene3D" id="3.50.4.10">
    <property type="entry name" value="Hepatocyte Growth Factor"/>
    <property type="match status" value="1"/>
</dbReference>
<feature type="transmembrane region" description="Helical" evidence="8">
    <location>
        <begin position="246"/>
        <end position="270"/>
    </location>
</feature>
<dbReference type="InParanoid" id="Q0U4V0"/>
<dbReference type="GO" id="GO:0055085">
    <property type="term" value="P:transmembrane transport"/>
    <property type="evidence" value="ECO:0000318"/>
    <property type="project" value="GO_Central"/>
</dbReference>
<accession>Q0U4V0</accession>
<dbReference type="GO" id="GO:0005886">
    <property type="term" value="C:plasma membrane"/>
    <property type="evidence" value="ECO:0000318"/>
    <property type="project" value="GO_Central"/>
</dbReference>
<reference evidence="10" key="1">
    <citation type="journal article" date="2007" name="Plant Cell">
        <title>Dothideomycete-plant interactions illuminated by genome sequencing and EST analysis of the wheat pathogen Stagonospora nodorum.</title>
        <authorList>
            <person name="Hane J.K."/>
            <person name="Lowe R.G."/>
            <person name="Solomon P.S."/>
            <person name="Tan K.C."/>
            <person name="Schoch C.L."/>
            <person name="Spatafora J.W."/>
            <person name="Crous P.W."/>
            <person name="Kodira C."/>
            <person name="Birren B.W."/>
            <person name="Galagan J.E."/>
            <person name="Torriani S.F."/>
            <person name="McDonald B.A."/>
            <person name="Oliver R.P."/>
        </authorList>
    </citation>
    <scope>NUCLEOTIDE SEQUENCE [LARGE SCALE GENOMIC DNA]</scope>
    <source>
        <strain evidence="10">SN15 / ATCC MYA-4574 / FGSC 10173</strain>
    </source>
</reference>
<dbReference type="Proteomes" id="UP000001055">
    <property type="component" value="Unassembled WGS sequence"/>
</dbReference>
<evidence type="ECO:0000313" key="9">
    <source>
        <dbReference type="EMBL" id="EAT79541.2"/>
    </source>
</evidence>
<feature type="transmembrane region" description="Helical" evidence="8">
    <location>
        <begin position="159"/>
        <end position="182"/>
    </location>
</feature>
<feature type="transmembrane region" description="Helical" evidence="8">
    <location>
        <begin position="91"/>
        <end position="108"/>
    </location>
</feature>
<evidence type="ECO:0000256" key="2">
    <source>
        <dbReference type="ARBA" id="ARBA00008335"/>
    </source>
</evidence>
<feature type="transmembrane region" description="Helical" evidence="8">
    <location>
        <begin position="331"/>
        <end position="353"/>
    </location>
</feature>
<dbReference type="GO" id="GO:0022857">
    <property type="term" value="F:transmembrane transporter activity"/>
    <property type="evidence" value="ECO:0000318"/>
    <property type="project" value="GO_Central"/>
</dbReference>
<feature type="transmembrane region" description="Helical" evidence="8">
    <location>
        <begin position="217"/>
        <end position="234"/>
    </location>
</feature>
<keyword evidence="5 8" id="KW-1133">Transmembrane helix</keyword>
<feature type="transmembrane region" description="Helical" evidence="8">
    <location>
        <begin position="579"/>
        <end position="601"/>
    </location>
</feature>
<evidence type="ECO:0000256" key="7">
    <source>
        <dbReference type="SAM" id="MobiDB-lite"/>
    </source>
</evidence>
<evidence type="ECO:0000256" key="8">
    <source>
        <dbReference type="SAM" id="Phobius"/>
    </source>
</evidence>
<comment type="similarity">
    <text evidence="2">Belongs to the major facilitator superfamily.</text>
</comment>
<dbReference type="KEGG" id="pno:SNOG_13214"/>
<comment type="subcellular location">
    <subcellularLocation>
        <location evidence="1">Membrane</location>
        <topology evidence="1">Multi-pass membrane protein</topology>
    </subcellularLocation>
</comment>
<dbReference type="Gene3D" id="3.90.550.50">
    <property type="match status" value="1"/>
</dbReference>
<dbReference type="VEuPathDB" id="FungiDB:JI435_132140"/>
<evidence type="ECO:0000256" key="4">
    <source>
        <dbReference type="ARBA" id="ARBA00022692"/>
    </source>
</evidence>
<dbReference type="VEuPathDB" id="FungiDB:JI435_113000"/>
<evidence type="ECO:0000256" key="3">
    <source>
        <dbReference type="ARBA" id="ARBA00022448"/>
    </source>
</evidence>
<feature type="transmembrane region" description="Helical" evidence="8">
    <location>
        <begin position="304"/>
        <end position="325"/>
    </location>
</feature>
<dbReference type="FunFam" id="1.20.1250.20:FF:000284">
    <property type="entry name" value="Siderophore iron transporter mirB"/>
    <property type="match status" value="1"/>
</dbReference>
<dbReference type="eggNOG" id="KOG0254">
    <property type="taxonomic scope" value="Eukaryota"/>
</dbReference>
<name>Q0U4V0_PHANO</name>
<feature type="region of interest" description="Disordered" evidence="7">
    <location>
        <begin position="1051"/>
        <end position="1104"/>
    </location>
</feature>
<feature type="transmembrane region" description="Helical" evidence="8">
    <location>
        <begin position="188"/>
        <end position="205"/>
    </location>
</feature>
<keyword evidence="6 8" id="KW-0472">Membrane</keyword>
<proteinExistence type="inferred from homology"/>
<feature type="transmembrane region" description="Helical" evidence="8">
    <location>
        <begin position="442"/>
        <end position="460"/>
    </location>
</feature>
<dbReference type="RefSeq" id="XP_001803425.1">
    <property type="nucleotide sequence ID" value="XM_001803373.1"/>
</dbReference>
<keyword evidence="4 8" id="KW-0812">Transmembrane</keyword>
<dbReference type="PANTHER" id="PTHR23501">
    <property type="entry name" value="MAJOR FACILITATOR SUPERFAMILY"/>
    <property type="match status" value="1"/>
</dbReference>
<dbReference type="HOGENOM" id="CLU_271820_0_0_1"/>
<dbReference type="PANTHER" id="PTHR23501:SF3">
    <property type="entry name" value="MAJOR FACILITATOR SUPERFAMILY (MFS) PROFILE DOMAIN-CONTAINING PROTEIN"/>
    <property type="match status" value="1"/>
</dbReference>
<dbReference type="Pfam" id="PF07690">
    <property type="entry name" value="MFS_1"/>
    <property type="match status" value="1"/>
</dbReference>
<feature type="compositionally biased region" description="Basic and acidic residues" evidence="7">
    <location>
        <begin position="1069"/>
        <end position="1087"/>
    </location>
</feature>
<dbReference type="EMBL" id="CH445349">
    <property type="protein sequence ID" value="EAT79541.2"/>
    <property type="molecule type" value="Genomic_DNA"/>
</dbReference>
<evidence type="ECO:0000256" key="5">
    <source>
        <dbReference type="ARBA" id="ARBA00022989"/>
    </source>
</evidence>
<evidence type="ECO:0000313" key="10">
    <source>
        <dbReference type="Proteomes" id="UP000001055"/>
    </source>
</evidence>
<gene>
    <name evidence="9" type="ORF">SNOG_13214</name>
</gene>
<feature type="transmembrane region" description="Helical" evidence="8">
    <location>
        <begin position="613"/>
        <end position="633"/>
    </location>
</feature>
<feature type="transmembrane region" description="Helical" evidence="8">
    <location>
        <begin position="128"/>
        <end position="147"/>
    </location>
</feature>
<keyword evidence="3" id="KW-0813">Transport</keyword>
<sequence length="1191" mass="132588">MGFSFRGLTSNALVSTPLAAEQDHKDVADVPAAVHGHTSMDVSRPDEKLGTPRASSLSGSDDEELNKIDTTAESGVQAVQAATHVWTKRDLILAYIFMWLIQFFVSFTSSCNGTLAPYVTSSFQQHSLTALTSVISSIVAGIWKLPYAKIMNIWGRPTALCFGVGCYVVGLILMACCNNVKAYCAANTFFYTGYNSIDFSMTVFIADTSKLKNRGFFVAYAASPWLITTWIYGFAVNDVIAHDGIGWRWCFGIFAIIAPFVCAPLIIMFWRNEAKARREGLIQPRTDRGPLAQKVMYYLREFDVVGLLILATGLALFLLSFNLYSLQKDQWKSPLIICFLVFGALLIVAFGLWEKWGAPVTFIPWALLKNRTVIFTYTMAASLYVGWYIWDSYFYSLLVVMFNQSTPHATYIANIYTMGSCFISLVYGVCLRYYGKLKMYSLFWGVPLTILGVGLMIQFRQPDENIGYIVMCMIFIAFGGGVLVISEQTTLMAVSKQQDFPALLAVESMVIAIGSAIGSTIASAIWTGIFPARLLANLPADVVDKMADIYGDIKVQQSYPVGSPARDAINASYGETQRYMLIAATYTLSLDVASSTLCSRLDRRNMAMLTLSPSRIAIVVVALTLISLLYTLGFPTQLVRPAQPIIDHYEHKNVHTEPIVPAPVMATPTDAAIAPQITHGDGPAAEDDQRWNDAGPAAGQATETGIAEYEKDGGRWEDKDKLKAAETSGETRQTRPPTTLATHAIPAPTANATNATTPAKPKFCKDVAGAPNVMVVFRTSKAEVQEKLPAHIKSLLACVPNFAIFSDHDGSIDGIKVHNALDSIGSETKRTHDEFREYQLMHADAEHKPDVAKTKDLDKWKFLPMVNKAFHLKPDARFYVFIEADTSLSWTNLLQWLDRLDYRIPYYSGAPTFINNVQIAQRGPGILLSQGALRRYAKSYSELYASKWEPELGKGCCGDFALAQAMSDAHVEFYASWPLMQGEQPSTLDFTRKQWCAPAVSWHHTDATVLNDIWASHQNWTHEKGWDVPYLFRDAFADLVMPHVQKSKGEWDNFSGDTKIVGEQGRRKKLEEEDERRKQHAKDKDGPPEESPFADPPHNPRDDKDAAAIADAIKDAADSPKKCQKTCERVEDCLQWRYKALGDGECHLGKVLKLGRRVKKDEGWTSGWMIERLGEVIAGWECKEVSWKFYQ</sequence>
<feature type="transmembrane region" description="Helical" evidence="8">
    <location>
        <begin position="466"/>
        <end position="485"/>
    </location>
</feature>
<feature type="transmembrane region" description="Helical" evidence="8">
    <location>
        <begin position="410"/>
        <end position="430"/>
    </location>
</feature>
<feature type="region of interest" description="Disordered" evidence="7">
    <location>
        <begin position="36"/>
        <end position="64"/>
    </location>
</feature>
<dbReference type="SUPFAM" id="SSF103473">
    <property type="entry name" value="MFS general substrate transporter"/>
    <property type="match status" value="1"/>
</dbReference>
<dbReference type="AlphaFoldDB" id="Q0U4V0"/>